<proteinExistence type="predicted"/>
<dbReference type="RefSeq" id="WP_345620689.1">
    <property type="nucleotide sequence ID" value="NZ_BAABIG010000033.1"/>
</dbReference>
<sequence>MEPPTPGRIARLVGSAVSTFEEQFCAATVDRLSAATRSRLDDLVAEDAGGEESAGGGVSFFSELKADPGALGLDSLLAEVNKLQRVRALELAPELFGDVSEKLVAAWRARASKEYPSDLRAAAGPVRYTLLAALCHVRQTEITDSLVELFIQLVQRINTRAEKKDADRRALSPLFWTHVNPYGRFELDMNSHLDLVAAVAASVPGPRSGEPATAPA</sequence>
<reference evidence="2" key="1">
    <citation type="journal article" date="2019" name="Int. J. Syst. Evol. Microbiol.">
        <title>The Global Catalogue of Microorganisms (GCM) 10K type strain sequencing project: providing services to taxonomists for standard genome sequencing and annotation.</title>
        <authorList>
            <consortium name="The Broad Institute Genomics Platform"/>
            <consortium name="The Broad Institute Genome Sequencing Center for Infectious Disease"/>
            <person name="Wu L."/>
            <person name="Ma J."/>
        </authorList>
    </citation>
    <scope>NUCLEOTIDE SEQUENCE [LARGE SCALE GENOMIC DNA]</scope>
    <source>
        <strain evidence="2">JCM 18081</strain>
    </source>
</reference>
<keyword evidence="2" id="KW-1185">Reference proteome</keyword>
<evidence type="ECO:0000313" key="1">
    <source>
        <dbReference type="EMBL" id="GAA4803100.1"/>
    </source>
</evidence>
<evidence type="ECO:0000313" key="2">
    <source>
        <dbReference type="Proteomes" id="UP001501265"/>
    </source>
</evidence>
<accession>A0ABP9C3M2</accession>
<gene>
    <name evidence="1" type="ORF">GCM10023220_35320</name>
</gene>
<name>A0ABP9C3M2_9ACTN</name>
<dbReference type="Proteomes" id="UP001501265">
    <property type="component" value="Unassembled WGS sequence"/>
</dbReference>
<organism evidence="1 2">
    <name type="scientific">Streptomyces ziwulingensis</name>
    <dbReference type="NCBI Taxonomy" id="1045501"/>
    <lineage>
        <taxon>Bacteria</taxon>
        <taxon>Bacillati</taxon>
        <taxon>Actinomycetota</taxon>
        <taxon>Actinomycetes</taxon>
        <taxon>Kitasatosporales</taxon>
        <taxon>Streptomycetaceae</taxon>
        <taxon>Streptomyces</taxon>
    </lineage>
</organism>
<comment type="caution">
    <text evidence="1">The sequence shown here is derived from an EMBL/GenBank/DDBJ whole genome shotgun (WGS) entry which is preliminary data.</text>
</comment>
<evidence type="ECO:0008006" key="3">
    <source>
        <dbReference type="Google" id="ProtNLM"/>
    </source>
</evidence>
<protein>
    <recommendedName>
        <fullName evidence="3">Tn3 transposase DDE domain-containing protein</fullName>
    </recommendedName>
</protein>
<dbReference type="EMBL" id="BAABIG010000033">
    <property type="protein sequence ID" value="GAA4803100.1"/>
    <property type="molecule type" value="Genomic_DNA"/>
</dbReference>